<dbReference type="GO" id="GO:0016616">
    <property type="term" value="F:oxidoreductase activity, acting on the CH-OH group of donors, NAD or NADP as acceptor"/>
    <property type="evidence" value="ECO:0007669"/>
    <property type="project" value="TreeGrafter"/>
</dbReference>
<dbReference type="InterPro" id="IPR002347">
    <property type="entry name" value="SDR_fam"/>
</dbReference>
<reference evidence="3 4" key="1">
    <citation type="journal article" date="2012" name="J. Bacteriol.">
        <title>Draft Genome Sequence of the Extremely Halophilic Archaeon Halogranum salarium B-1T.</title>
        <authorList>
            <person name="Kim K.K."/>
            <person name="Lee K.C."/>
            <person name="Lee J.S."/>
        </authorList>
    </citation>
    <scope>NUCLEOTIDE SEQUENCE [LARGE SCALE GENOMIC DNA]</scope>
    <source>
        <strain evidence="3 4">B-1</strain>
    </source>
</reference>
<dbReference type="PRINTS" id="PR00081">
    <property type="entry name" value="GDHRDH"/>
</dbReference>
<dbReference type="RefSeq" id="WP_009365767.1">
    <property type="nucleotide sequence ID" value="NZ_ALJD01000002.1"/>
</dbReference>
<dbReference type="InterPro" id="IPR020904">
    <property type="entry name" value="Sc_DH/Rdtase_CS"/>
</dbReference>
<dbReference type="SUPFAM" id="SSF51735">
    <property type="entry name" value="NAD(P)-binding Rossmann-fold domains"/>
    <property type="match status" value="1"/>
</dbReference>
<evidence type="ECO:0000313" key="4">
    <source>
        <dbReference type="Proteomes" id="UP000007813"/>
    </source>
</evidence>
<proteinExistence type="inferred from homology"/>
<comment type="caution">
    <text evidence="3">The sequence shown here is derived from an EMBL/GenBank/DDBJ whole genome shotgun (WGS) entry which is preliminary data.</text>
</comment>
<dbReference type="eggNOG" id="arCOG01259">
    <property type="taxonomic scope" value="Archaea"/>
</dbReference>
<dbReference type="PRINTS" id="PR00080">
    <property type="entry name" value="SDRFAMILY"/>
</dbReference>
<dbReference type="FunFam" id="3.40.50.720:FF:000173">
    <property type="entry name" value="3-oxoacyl-[acyl-carrier protein] reductase"/>
    <property type="match status" value="1"/>
</dbReference>
<sequence length="242" mass="25098">MADQQRAAVVTGAASGIGRAVVERLRDEYDYLACLDVADLDDEWQDADDVHGFAVDVRDPDAVSETIEAIESVAAVEAVVNNAGISQAVALSDLGPDEWDRVLDVNLKGQYLVARAAAPGMLERGRGAIVNVSSVAGLRGSATGGVHYSSSKAGVFGLTKGLAKQLGPAIRVNAVAPGLIETPLLTDSDLWTEAGLADYAAQLPLERIGTPDEVADAVAFLCTDASYVTGTVLTVDGGSMLR</sequence>
<organism evidence="3 4">
    <name type="scientific">Halogranum salarium B-1</name>
    <dbReference type="NCBI Taxonomy" id="1210908"/>
    <lineage>
        <taxon>Archaea</taxon>
        <taxon>Methanobacteriati</taxon>
        <taxon>Methanobacteriota</taxon>
        <taxon>Stenosarchaea group</taxon>
        <taxon>Halobacteria</taxon>
        <taxon>Halobacteriales</taxon>
        <taxon>Haloferacaceae</taxon>
    </lineage>
</organism>
<evidence type="ECO:0000256" key="2">
    <source>
        <dbReference type="ARBA" id="ARBA00023002"/>
    </source>
</evidence>
<dbReference type="Gene3D" id="3.40.50.720">
    <property type="entry name" value="NAD(P)-binding Rossmann-like Domain"/>
    <property type="match status" value="1"/>
</dbReference>
<accession>J3A735</accession>
<evidence type="ECO:0000313" key="3">
    <source>
        <dbReference type="EMBL" id="EJN61378.1"/>
    </source>
</evidence>
<dbReference type="Proteomes" id="UP000007813">
    <property type="component" value="Unassembled WGS sequence"/>
</dbReference>
<dbReference type="PANTHER" id="PTHR42760:SF133">
    <property type="entry name" value="3-OXOACYL-[ACYL-CARRIER-PROTEIN] REDUCTASE"/>
    <property type="match status" value="1"/>
</dbReference>
<protein>
    <submittedName>
        <fullName evidence="3">Uncharacterized protein</fullName>
    </submittedName>
</protein>
<gene>
    <name evidence="3" type="ORF">HSB1_04190</name>
</gene>
<dbReference type="InterPro" id="IPR036291">
    <property type="entry name" value="NAD(P)-bd_dom_sf"/>
</dbReference>
<dbReference type="AlphaFoldDB" id="J3A735"/>
<dbReference type="EMBL" id="ALJD01000002">
    <property type="protein sequence ID" value="EJN61378.1"/>
    <property type="molecule type" value="Genomic_DNA"/>
</dbReference>
<dbReference type="Pfam" id="PF13561">
    <property type="entry name" value="adh_short_C2"/>
    <property type="match status" value="1"/>
</dbReference>
<dbReference type="PROSITE" id="PS00061">
    <property type="entry name" value="ADH_SHORT"/>
    <property type="match status" value="1"/>
</dbReference>
<keyword evidence="2" id="KW-0560">Oxidoreductase</keyword>
<dbReference type="PATRIC" id="fig|1210908.3.peg.401"/>
<evidence type="ECO:0000256" key="1">
    <source>
        <dbReference type="ARBA" id="ARBA00006484"/>
    </source>
</evidence>
<comment type="similarity">
    <text evidence="1">Belongs to the short-chain dehydrogenases/reductases (SDR) family.</text>
</comment>
<name>J3A735_9EURY</name>
<dbReference type="OrthoDB" id="24596at2157"/>
<dbReference type="PANTHER" id="PTHR42760">
    <property type="entry name" value="SHORT-CHAIN DEHYDROGENASES/REDUCTASES FAMILY MEMBER"/>
    <property type="match status" value="1"/>
</dbReference>